<dbReference type="GO" id="GO:0006273">
    <property type="term" value="P:lagging strand elongation"/>
    <property type="evidence" value="ECO:0007669"/>
    <property type="project" value="TreeGrafter"/>
</dbReference>
<dbReference type="Gene3D" id="1.10.287.690">
    <property type="entry name" value="Helix hairpin bin"/>
    <property type="match status" value="1"/>
</dbReference>
<feature type="compositionally biased region" description="Basic and acidic residues" evidence="13">
    <location>
        <begin position="55"/>
        <end position="65"/>
    </location>
</feature>
<evidence type="ECO:0000313" key="18">
    <source>
        <dbReference type="EMBL" id="KAF9550398.1"/>
    </source>
</evidence>
<feature type="compositionally biased region" description="Acidic residues" evidence="13">
    <location>
        <begin position="218"/>
        <end position="228"/>
    </location>
</feature>
<feature type="compositionally biased region" description="Low complexity" evidence="13">
    <location>
        <begin position="15"/>
        <end position="24"/>
    </location>
</feature>
<feature type="compositionally biased region" description="Acidic residues" evidence="13">
    <location>
        <begin position="66"/>
        <end position="84"/>
    </location>
</feature>
<dbReference type="Gene3D" id="1.10.3200.20">
    <property type="entry name" value="DNA Polymerase alpha, zinc finger"/>
    <property type="match status" value="1"/>
</dbReference>
<dbReference type="EMBL" id="JAAAXW010000011">
    <property type="protein sequence ID" value="KAF9550398.1"/>
    <property type="molecule type" value="Genomic_DNA"/>
</dbReference>
<dbReference type="NCBIfam" id="TIGR00592">
    <property type="entry name" value="pol2"/>
    <property type="match status" value="1"/>
</dbReference>
<feature type="region of interest" description="Disordered" evidence="13">
    <location>
        <begin position="246"/>
        <end position="269"/>
    </location>
</feature>
<dbReference type="Gene3D" id="2.40.50.730">
    <property type="match status" value="1"/>
</dbReference>
<keyword evidence="3 12" id="KW-0808">Transferase</keyword>
<accession>A0A9P6FGN1</accession>
<dbReference type="SUPFAM" id="SSF53098">
    <property type="entry name" value="Ribonuclease H-like"/>
    <property type="match status" value="1"/>
</dbReference>
<dbReference type="InterPro" id="IPR015088">
    <property type="entry name" value="Znf_DNA-dir_DNA_pol_B_alpha"/>
</dbReference>
<dbReference type="InterPro" id="IPR006172">
    <property type="entry name" value="DNA-dir_DNA_pol_B"/>
</dbReference>
<feature type="region of interest" description="Disordered" evidence="13">
    <location>
        <begin position="158"/>
        <end position="181"/>
    </location>
</feature>
<evidence type="ECO:0000256" key="6">
    <source>
        <dbReference type="ARBA" id="ARBA00022723"/>
    </source>
</evidence>
<dbReference type="Gene3D" id="3.30.70.2820">
    <property type="match status" value="1"/>
</dbReference>
<dbReference type="GO" id="GO:1902975">
    <property type="term" value="P:mitotic DNA replication initiation"/>
    <property type="evidence" value="ECO:0007669"/>
    <property type="project" value="InterPro"/>
</dbReference>
<dbReference type="Gene3D" id="3.90.1600.10">
    <property type="entry name" value="Palm domain of DNA polymerase"/>
    <property type="match status" value="1"/>
</dbReference>
<evidence type="ECO:0000256" key="7">
    <source>
        <dbReference type="ARBA" id="ARBA00022771"/>
    </source>
</evidence>
<feature type="region of interest" description="Disordered" evidence="13">
    <location>
        <begin position="127"/>
        <end position="146"/>
    </location>
</feature>
<dbReference type="Proteomes" id="UP000723463">
    <property type="component" value="Unassembled WGS sequence"/>
</dbReference>
<feature type="domain" description="DNA-directed DNA polymerase family B multifunctional" evidence="14">
    <location>
        <begin position="785"/>
        <end position="1235"/>
    </location>
</feature>
<dbReference type="Pfam" id="PF08996">
    <property type="entry name" value="zf-DNA_Pol"/>
    <property type="match status" value="1"/>
</dbReference>
<dbReference type="PROSITE" id="PS00116">
    <property type="entry name" value="DNA_POLYMERASE_B"/>
    <property type="match status" value="1"/>
</dbReference>
<keyword evidence="5 12" id="KW-0235">DNA replication</keyword>
<keyword evidence="7" id="KW-0863">Zinc-finger</keyword>
<comment type="caution">
    <text evidence="18">The sequence shown here is derived from an EMBL/GenBank/DDBJ whole genome shotgun (WGS) entry which is preliminary data.</text>
</comment>
<feature type="compositionally biased region" description="Low complexity" evidence="13">
    <location>
        <begin position="168"/>
        <end position="179"/>
    </location>
</feature>
<dbReference type="PANTHER" id="PTHR45861:SF1">
    <property type="entry name" value="DNA POLYMERASE ALPHA CATALYTIC SUBUNIT"/>
    <property type="match status" value="1"/>
</dbReference>
<dbReference type="GO" id="GO:0008270">
    <property type="term" value="F:zinc ion binding"/>
    <property type="evidence" value="ECO:0007669"/>
    <property type="project" value="UniProtKB-KW"/>
</dbReference>
<keyword evidence="8" id="KW-0862">Zinc</keyword>
<dbReference type="InterPro" id="IPR043502">
    <property type="entry name" value="DNA/RNA_pol_sf"/>
</dbReference>
<gene>
    <name evidence="18" type="primary">POL1</name>
    <name evidence="18" type="ORF">EC957_000700</name>
</gene>
<evidence type="ECO:0000259" key="14">
    <source>
        <dbReference type="Pfam" id="PF00136"/>
    </source>
</evidence>
<dbReference type="FunFam" id="1.10.132.60:FF:000004">
    <property type="entry name" value="DNA polymerase"/>
    <property type="match status" value="1"/>
</dbReference>
<evidence type="ECO:0000256" key="1">
    <source>
        <dbReference type="ARBA" id="ARBA00004123"/>
    </source>
</evidence>
<evidence type="ECO:0000259" key="15">
    <source>
        <dbReference type="Pfam" id="PF03104"/>
    </source>
</evidence>
<feature type="domain" description="Zinc finger DNA-directed DNA polymerase family B alpha" evidence="16">
    <location>
        <begin position="1272"/>
        <end position="1451"/>
    </location>
</feature>
<evidence type="ECO:0000256" key="11">
    <source>
        <dbReference type="ARBA" id="ARBA00023242"/>
    </source>
</evidence>
<evidence type="ECO:0000313" key="19">
    <source>
        <dbReference type="Proteomes" id="UP000723463"/>
    </source>
</evidence>
<keyword evidence="9 12" id="KW-0239">DNA-directed DNA polymerase</keyword>
<comment type="similarity">
    <text evidence="2 12">Belongs to the DNA polymerase type-B family.</text>
</comment>
<keyword evidence="11" id="KW-0539">Nucleus</keyword>
<dbReference type="PRINTS" id="PR00106">
    <property type="entry name" value="DNAPOLB"/>
</dbReference>
<dbReference type="Gene3D" id="1.10.132.60">
    <property type="entry name" value="DNA polymerase family B, C-terminal domain"/>
    <property type="match status" value="1"/>
</dbReference>
<dbReference type="SMART" id="SM00486">
    <property type="entry name" value="POLBc"/>
    <property type="match status" value="1"/>
</dbReference>
<dbReference type="CDD" id="cd05776">
    <property type="entry name" value="DNA_polB_alpha_exo"/>
    <property type="match status" value="1"/>
</dbReference>
<dbReference type="InterPro" id="IPR036397">
    <property type="entry name" value="RNaseH_sf"/>
</dbReference>
<evidence type="ECO:0000256" key="5">
    <source>
        <dbReference type="ARBA" id="ARBA00022705"/>
    </source>
</evidence>
<feature type="region of interest" description="Disordered" evidence="13">
    <location>
        <begin position="199"/>
        <end position="228"/>
    </location>
</feature>
<protein>
    <recommendedName>
        <fullName evidence="12">DNA polymerase</fullName>
        <ecNumber evidence="12">2.7.7.7</ecNumber>
    </recommendedName>
</protein>
<dbReference type="GO" id="GO:0005658">
    <property type="term" value="C:alpha DNA polymerase:primase complex"/>
    <property type="evidence" value="ECO:0007669"/>
    <property type="project" value="TreeGrafter"/>
</dbReference>
<evidence type="ECO:0000256" key="9">
    <source>
        <dbReference type="ARBA" id="ARBA00022932"/>
    </source>
</evidence>
<evidence type="ECO:0000256" key="3">
    <source>
        <dbReference type="ARBA" id="ARBA00022679"/>
    </source>
</evidence>
<dbReference type="GO" id="GO:0006272">
    <property type="term" value="P:leading strand elongation"/>
    <property type="evidence" value="ECO:0007669"/>
    <property type="project" value="TreeGrafter"/>
</dbReference>
<comment type="catalytic activity">
    <reaction evidence="12">
        <text>DNA(n) + a 2'-deoxyribonucleoside 5'-triphosphate = DNA(n+1) + diphosphate</text>
        <dbReference type="Rhea" id="RHEA:22508"/>
        <dbReference type="Rhea" id="RHEA-COMP:17339"/>
        <dbReference type="Rhea" id="RHEA-COMP:17340"/>
        <dbReference type="ChEBI" id="CHEBI:33019"/>
        <dbReference type="ChEBI" id="CHEBI:61560"/>
        <dbReference type="ChEBI" id="CHEBI:173112"/>
        <dbReference type="EC" id="2.7.7.7"/>
    </reaction>
</comment>
<evidence type="ECO:0000256" key="10">
    <source>
        <dbReference type="ARBA" id="ARBA00023125"/>
    </source>
</evidence>
<dbReference type="Gene3D" id="3.30.420.10">
    <property type="entry name" value="Ribonuclease H-like superfamily/Ribonuclease H"/>
    <property type="match status" value="1"/>
</dbReference>
<dbReference type="GO" id="GO:0003887">
    <property type="term" value="F:DNA-directed DNA polymerase activity"/>
    <property type="evidence" value="ECO:0007669"/>
    <property type="project" value="UniProtKB-KW"/>
</dbReference>
<dbReference type="FunFam" id="3.30.70.2820:FF:000001">
    <property type="entry name" value="DNA polymerase"/>
    <property type="match status" value="1"/>
</dbReference>
<dbReference type="Gene3D" id="6.10.10.100">
    <property type="match status" value="1"/>
</dbReference>
<dbReference type="EC" id="2.7.7.7" evidence="12"/>
<keyword evidence="4 12" id="KW-0548">Nucleotidyltransferase</keyword>
<dbReference type="InterPro" id="IPR012337">
    <property type="entry name" value="RNaseH-like_sf"/>
</dbReference>
<dbReference type="Pfam" id="PF12254">
    <property type="entry name" value="DNA_pol_alpha_N"/>
    <property type="match status" value="1"/>
</dbReference>
<reference evidence="18" key="1">
    <citation type="journal article" date="2020" name="Fungal Divers.">
        <title>Resolving the Mortierellaceae phylogeny through synthesis of multi-gene phylogenetics and phylogenomics.</title>
        <authorList>
            <person name="Vandepol N."/>
            <person name="Liber J."/>
            <person name="Desiro A."/>
            <person name="Na H."/>
            <person name="Kennedy M."/>
            <person name="Barry K."/>
            <person name="Grigoriev I.V."/>
            <person name="Miller A.N."/>
            <person name="O'Donnell K."/>
            <person name="Stajich J.E."/>
            <person name="Bonito G."/>
        </authorList>
    </citation>
    <scope>NUCLEOTIDE SEQUENCE</scope>
    <source>
        <strain evidence="18">NRRL 2591</strain>
    </source>
</reference>
<feature type="region of interest" description="Disordered" evidence="13">
    <location>
        <begin position="49"/>
        <end position="119"/>
    </location>
</feature>
<feature type="domain" description="DNA-directed DNA polymerase family B exonuclease" evidence="15">
    <location>
        <begin position="475"/>
        <end position="720"/>
    </location>
</feature>
<evidence type="ECO:0000256" key="12">
    <source>
        <dbReference type="RuleBase" id="RU000442"/>
    </source>
</evidence>
<dbReference type="InterPro" id="IPR024647">
    <property type="entry name" value="DNA_pol_a_cat_su_N"/>
</dbReference>
<evidence type="ECO:0000256" key="8">
    <source>
        <dbReference type="ARBA" id="ARBA00022833"/>
    </source>
</evidence>
<dbReference type="InterPro" id="IPR017964">
    <property type="entry name" value="DNA-dir_DNA_pol_B_CS"/>
</dbReference>
<evidence type="ECO:0000256" key="4">
    <source>
        <dbReference type="ARBA" id="ARBA00022695"/>
    </source>
</evidence>
<dbReference type="CDD" id="cd05532">
    <property type="entry name" value="POLBc_alpha"/>
    <property type="match status" value="1"/>
</dbReference>
<sequence length="1458" mass="165372">MSSRIKRRAADKPVSSSLAQLRASRAAKESGISRIHQYEVEEAEVIYDEVDDDDRVSKRLRQDHDDFVDDDDGSGYAYDDEDEERVYYSDEYPEERTGKGSKKYGKGSAPAKDVPKPKAKENIRDAFMKAGAQPRVNKPVVSKKTTDDDDFMAGILQGMKDTDHGTATTPTKKVVKPNNRVAVQTPTRALISKLGPLKIKDEEVDEPPRNLASKVQEADYDDFDDSYDLEDSSWAETEVKKEVQKDVNPIIKTEPKDNNPFQVDEDDYSPPAMKEINIKGFKAPMSLVNDSSKKEKATVVKQPDSDSRQNWMIVDNDLNQSTSETKVEPDMAVDVHDSNIKEEDGTLRMYWIDACEIRGVVYLFGKVLQKSTNTYVSCCVAVHNMERNLFVLPRSHRVDSEGKKTDVEVDMTDVYTEFDSIRQSHKITSWLSKPVERKYAFELPGIPSTADYLKVVYKYSLPSLPTDLKGETFSHVFGANTSALEHFIIKRNLMGPCWLEINKTKTNNTKVSWCKAEFIVDNEKDIEPMNESSDLPPPPLVVMSLSMRTVINPKDKTNEIASVSTSVYHEVRLDDPVESSRRNVSKQTYIRPLTTSPFPVGFDRVVENSKVKILKQPSERTLLNLLLANIFRTDPDVIVGHNFVGFDLDVLLHRMKHTKADHWSRVGRLRRTVWPKLQTGAGGMGDTTAQEKNIVSGRLMCDTYLGAKEHVRAKSYSLTNLVAMQLGVNREDIEYERVPQYFNSADDLERMLRHSDFDTYLCAELMFSLQLLPLSRQLTTLSGNLWSMTLTAGRSVRNEYLLLHEFHRNKYICPDKSFYKDKDKEVSIINVDADDADEAAAPKKGSKRKPQYSGGLVLEPKKGFYDQYVLLLDFNSLYPSIIQEYNICFTTVKHDREKDDDTLPEYPEEGLPQGILPKLLAHLVDRRREVKKLMKAASGAKYEEYDIRQKGLKLTANSMYGCLGAAYSRFYAKQLAMLITSRGREILQNTVDLATESGLDVIYGDTDSIMINTNTTKIEEVKPVAENLKKIVNARYKLLEIEMDGMYQRMLLLKKKKYAALMVVEKNGKYETIVETKGLDMVRRDWCGLSQDVSNYVLTQILSSDNQDREHVVENIHNYLRTVGEETRKGLIPMDKFVVNKGLTKAPEDYADAKSQPHVQVALRLKRKGISIRAGDTVPYVICVHDDAPVSKGGYADRAYHPDEVMTPGSGLTIDYEYYLNQQVHPPLDRLCGPIEGTDATRLADCLGLDTSKFRSVVRSDTQDQEMQTLGSQLSDAERYKDAEPLELCCRGCRSTFTCSSLIMEKDGANYFGLECPSCKAIAQPASASIQLTNAIRKCIRKYYQGWVVCDDQGCRNRTRMISVVGRKCLVEGCIGSMHREYSDGGLYTQLSFFCHIFDINKTLEKVDFEQNGVLRVQIEQNRELVRTLKVTADKYIDKNARRYVDLSHLFSFVKIAA</sequence>
<dbReference type="GO" id="GO:0003697">
    <property type="term" value="F:single-stranded DNA binding"/>
    <property type="evidence" value="ECO:0007669"/>
    <property type="project" value="TreeGrafter"/>
</dbReference>
<name>A0A9P6FGN1_9FUNG</name>
<evidence type="ECO:0000256" key="13">
    <source>
        <dbReference type="SAM" id="MobiDB-lite"/>
    </source>
</evidence>
<dbReference type="InterPro" id="IPR045846">
    <property type="entry name" value="POLBc_alpha"/>
</dbReference>
<dbReference type="GO" id="GO:0000166">
    <property type="term" value="F:nucleotide binding"/>
    <property type="evidence" value="ECO:0007669"/>
    <property type="project" value="InterPro"/>
</dbReference>
<dbReference type="InterPro" id="IPR023211">
    <property type="entry name" value="DNA_pol_palm_dom_sf"/>
</dbReference>
<keyword evidence="10 12" id="KW-0238">DNA-binding</keyword>
<proteinExistence type="inferred from homology"/>
<dbReference type="PANTHER" id="PTHR45861">
    <property type="entry name" value="DNA POLYMERASE ALPHA CATALYTIC SUBUNIT"/>
    <property type="match status" value="1"/>
</dbReference>
<dbReference type="Pfam" id="PF00136">
    <property type="entry name" value="DNA_pol_B"/>
    <property type="match status" value="1"/>
</dbReference>
<dbReference type="InterPro" id="IPR006133">
    <property type="entry name" value="DNA-dir_DNA_pol_B_exonuc"/>
</dbReference>
<comment type="subcellular location">
    <subcellularLocation>
        <location evidence="1">Nucleus</location>
    </subcellularLocation>
</comment>
<feature type="domain" description="DNA polymerase alpha catalytic subunit N-terminal" evidence="17">
    <location>
        <begin position="25"/>
        <end position="82"/>
    </location>
</feature>
<dbReference type="SUPFAM" id="SSF56672">
    <property type="entry name" value="DNA/RNA polymerases"/>
    <property type="match status" value="1"/>
</dbReference>
<feature type="region of interest" description="Disordered" evidence="13">
    <location>
        <begin position="1"/>
        <end position="32"/>
    </location>
</feature>
<evidence type="ECO:0000259" key="17">
    <source>
        <dbReference type="Pfam" id="PF12254"/>
    </source>
</evidence>
<keyword evidence="6" id="KW-0479">Metal-binding</keyword>
<keyword evidence="19" id="KW-1185">Reference proteome</keyword>
<dbReference type="InterPro" id="IPR006134">
    <property type="entry name" value="DNA-dir_DNA_pol_B_multi_dom"/>
</dbReference>
<organism evidence="18 19">
    <name type="scientific">Mortierella hygrophila</name>
    <dbReference type="NCBI Taxonomy" id="979708"/>
    <lineage>
        <taxon>Eukaryota</taxon>
        <taxon>Fungi</taxon>
        <taxon>Fungi incertae sedis</taxon>
        <taxon>Mucoromycota</taxon>
        <taxon>Mortierellomycotina</taxon>
        <taxon>Mortierellomycetes</taxon>
        <taxon>Mortierellales</taxon>
        <taxon>Mortierellaceae</taxon>
        <taxon>Mortierella</taxon>
    </lineage>
</organism>
<dbReference type="InterPro" id="IPR042087">
    <property type="entry name" value="DNA_pol_B_thumb"/>
</dbReference>
<evidence type="ECO:0000256" key="2">
    <source>
        <dbReference type="ARBA" id="ARBA00005755"/>
    </source>
</evidence>
<dbReference type="GO" id="GO:0003688">
    <property type="term" value="F:DNA replication origin binding"/>
    <property type="evidence" value="ECO:0007669"/>
    <property type="project" value="TreeGrafter"/>
</dbReference>
<dbReference type="Pfam" id="PF03104">
    <property type="entry name" value="DNA_pol_B_exo1"/>
    <property type="match status" value="1"/>
</dbReference>
<dbReference type="InterPro" id="IPR038256">
    <property type="entry name" value="Pol_alpha_znc_sf"/>
</dbReference>
<dbReference type="GO" id="GO:0003682">
    <property type="term" value="F:chromatin binding"/>
    <property type="evidence" value="ECO:0007669"/>
    <property type="project" value="TreeGrafter"/>
</dbReference>
<evidence type="ECO:0000259" key="16">
    <source>
        <dbReference type="Pfam" id="PF08996"/>
    </source>
</evidence>